<dbReference type="Gene3D" id="1.20.58.380">
    <property type="entry name" value="Flagellar protein flit"/>
    <property type="match status" value="1"/>
</dbReference>
<accession>A0AAP6JCG4</accession>
<protein>
    <recommendedName>
        <fullName evidence="5">Flagellar protein FliT</fullName>
    </recommendedName>
</protein>
<name>A0AAP6JCG4_9GAMM</name>
<keyword evidence="7" id="KW-1185">Reference proteome</keyword>
<evidence type="ECO:0000256" key="5">
    <source>
        <dbReference type="ARBA" id="ARBA00093797"/>
    </source>
</evidence>
<keyword evidence="6" id="KW-0969">Cilium</keyword>
<evidence type="ECO:0000256" key="4">
    <source>
        <dbReference type="ARBA" id="ARBA00023186"/>
    </source>
</evidence>
<keyword evidence="6" id="KW-0282">Flagellum</keyword>
<dbReference type="Proteomes" id="UP001302316">
    <property type="component" value="Unassembled WGS sequence"/>
</dbReference>
<evidence type="ECO:0000256" key="3">
    <source>
        <dbReference type="ARBA" id="ARBA00022795"/>
    </source>
</evidence>
<dbReference type="GO" id="GO:0044781">
    <property type="term" value="P:bacterial-type flagellum organization"/>
    <property type="evidence" value="ECO:0007669"/>
    <property type="project" value="UniProtKB-KW"/>
</dbReference>
<dbReference type="EMBL" id="JAYGII010000001">
    <property type="protein sequence ID" value="MEA5444250.1"/>
    <property type="molecule type" value="Genomic_DNA"/>
</dbReference>
<evidence type="ECO:0000256" key="1">
    <source>
        <dbReference type="ARBA" id="ARBA00004514"/>
    </source>
</evidence>
<evidence type="ECO:0000313" key="7">
    <source>
        <dbReference type="Proteomes" id="UP001302316"/>
    </source>
</evidence>
<proteinExistence type="predicted"/>
<dbReference type="InterPro" id="IPR008622">
    <property type="entry name" value="FliT"/>
</dbReference>
<keyword evidence="2" id="KW-0963">Cytoplasm</keyword>
<keyword evidence="6" id="KW-0966">Cell projection</keyword>
<keyword evidence="3" id="KW-1005">Bacterial flagellum biogenesis</keyword>
<evidence type="ECO:0000313" key="6">
    <source>
        <dbReference type="EMBL" id="MEA5444250.1"/>
    </source>
</evidence>
<dbReference type="RefSeq" id="WP_346049261.1">
    <property type="nucleotide sequence ID" value="NZ_JAYGII010000001.1"/>
</dbReference>
<evidence type="ECO:0000256" key="2">
    <source>
        <dbReference type="ARBA" id="ARBA00022490"/>
    </source>
</evidence>
<dbReference type="AlphaFoldDB" id="A0AAP6JCG4"/>
<gene>
    <name evidence="6" type="ORF">VCB98_00265</name>
</gene>
<organism evidence="6 7">
    <name type="scientific">Natronospira elongata</name>
    <dbReference type="NCBI Taxonomy" id="3110268"/>
    <lineage>
        <taxon>Bacteria</taxon>
        <taxon>Pseudomonadati</taxon>
        <taxon>Pseudomonadota</taxon>
        <taxon>Gammaproteobacteria</taxon>
        <taxon>Natronospirales</taxon>
        <taxon>Natronospiraceae</taxon>
        <taxon>Natronospira</taxon>
    </lineage>
</organism>
<dbReference type="Pfam" id="PF05400">
    <property type="entry name" value="FliT"/>
    <property type="match status" value="1"/>
</dbReference>
<comment type="caution">
    <text evidence="6">The sequence shown here is derived from an EMBL/GenBank/DDBJ whole genome shotgun (WGS) entry which is preliminary data.</text>
</comment>
<comment type="subcellular location">
    <subcellularLocation>
        <location evidence="1">Cytoplasm</location>
        <location evidence="1">Cytosol</location>
    </subcellularLocation>
</comment>
<reference evidence="6 7" key="1">
    <citation type="submission" date="2023-12" db="EMBL/GenBank/DDBJ databases">
        <title>Whole-genome sequencing of halo(alkali)philic microorganisms from hypersaline lakes.</title>
        <authorList>
            <person name="Sorokin D.Y."/>
            <person name="Merkel A.Y."/>
            <person name="Messina E."/>
            <person name="Yakimov M."/>
        </authorList>
    </citation>
    <scope>NUCLEOTIDE SEQUENCE [LARGE SCALE GENOMIC DNA]</scope>
    <source>
        <strain evidence="6 7">AB-CW1</strain>
    </source>
</reference>
<sequence>MDRTLIDKLPRERRECLEQVLELQAAMTAAVEQGDWDKTRDLESRRAQELRTLYVEPGDLDAESGEALAGITRELIAADKALVNQVMAMRSKLDAELSAVRRGQKAVGAYADNRP</sequence>
<keyword evidence="4" id="KW-0143">Chaperone</keyword>